<reference evidence="2 3" key="1">
    <citation type="submission" date="2020-06" db="EMBL/GenBank/DDBJ databases">
        <authorList>
            <consortium name="Wellcome Sanger Institute Data Sharing"/>
        </authorList>
    </citation>
    <scope>NUCLEOTIDE SEQUENCE [LARGE SCALE GENOMIC DNA]</scope>
</reference>
<dbReference type="AlphaFoldDB" id="A0AAY3ZUZ1"/>
<dbReference type="SUPFAM" id="SSF54695">
    <property type="entry name" value="POZ domain"/>
    <property type="match status" value="1"/>
</dbReference>
<proteinExistence type="predicted"/>
<dbReference type="InterPro" id="IPR056184">
    <property type="entry name" value="TRAF_BTBD17"/>
</dbReference>
<dbReference type="Gene3D" id="3.30.710.10">
    <property type="entry name" value="Potassium Channel Kv1.1, Chain A"/>
    <property type="match status" value="1"/>
</dbReference>
<evidence type="ECO:0000313" key="2">
    <source>
        <dbReference type="Ensembl" id="ENSDCDP00010000194.1"/>
    </source>
</evidence>
<dbReference type="InterPro" id="IPR000210">
    <property type="entry name" value="BTB/POZ_dom"/>
</dbReference>
<dbReference type="PANTHER" id="PTHR24410">
    <property type="entry name" value="HL07962P-RELATED"/>
    <property type="match status" value="1"/>
</dbReference>
<dbReference type="Pfam" id="PF07707">
    <property type="entry name" value="BACK"/>
    <property type="match status" value="1"/>
</dbReference>
<dbReference type="PANTHER" id="PTHR24410:SF31">
    <property type="entry name" value="BTB (POZ) DOMAIN-CONTAINING 17A"/>
    <property type="match status" value="1"/>
</dbReference>
<organism evidence="2 3">
    <name type="scientific">Denticeps clupeoides</name>
    <name type="common">denticle herring</name>
    <dbReference type="NCBI Taxonomy" id="299321"/>
    <lineage>
        <taxon>Eukaryota</taxon>
        <taxon>Metazoa</taxon>
        <taxon>Chordata</taxon>
        <taxon>Craniata</taxon>
        <taxon>Vertebrata</taxon>
        <taxon>Euteleostomi</taxon>
        <taxon>Actinopterygii</taxon>
        <taxon>Neopterygii</taxon>
        <taxon>Teleostei</taxon>
        <taxon>Clupei</taxon>
        <taxon>Clupeiformes</taxon>
        <taxon>Denticipitoidei</taxon>
        <taxon>Denticipitidae</taxon>
        <taxon>Denticeps</taxon>
    </lineage>
</organism>
<reference evidence="2" key="2">
    <citation type="submission" date="2025-08" db="UniProtKB">
        <authorList>
            <consortium name="Ensembl"/>
        </authorList>
    </citation>
    <scope>IDENTIFICATION</scope>
</reference>
<dbReference type="PROSITE" id="PS50097">
    <property type="entry name" value="BTB"/>
    <property type="match status" value="1"/>
</dbReference>
<dbReference type="Pfam" id="PF23651">
    <property type="entry name" value="TRAF_BTBD17"/>
    <property type="match status" value="1"/>
</dbReference>
<keyword evidence="3" id="KW-1185">Reference proteome</keyword>
<dbReference type="InterPro" id="IPR051481">
    <property type="entry name" value="BTB-POZ/Galectin-3-binding"/>
</dbReference>
<reference evidence="2" key="3">
    <citation type="submission" date="2025-09" db="UniProtKB">
        <authorList>
            <consortium name="Ensembl"/>
        </authorList>
    </citation>
    <scope>IDENTIFICATION</scope>
</reference>
<dbReference type="Gene3D" id="1.25.40.420">
    <property type="match status" value="1"/>
</dbReference>
<dbReference type="GeneTree" id="ENSGT00950000182983"/>
<evidence type="ECO:0000259" key="1">
    <source>
        <dbReference type="PROSITE" id="PS50097"/>
    </source>
</evidence>
<evidence type="ECO:0000313" key="3">
    <source>
        <dbReference type="Proteomes" id="UP000694580"/>
    </source>
</evidence>
<dbReference type="SMART" id="SM00225">
    <property type="entry name" value="BTB"/>
    <property type="match status" value="1"/>
</dbReference>
<feature type="domain" description="BTB" evidence="1">
    <location>
        <begin position="42"/>
        <end position="113"/>
    </location>
</feature>
<dbReference type="Proteomes" id="UP000694580">
    <property type="component" value="Chromosome 2"/>
</dbReference>
<protein>
    <recommendedName>
        <fullName evidence="1">BTB domain-containing protein</fullName>
    </recommendedName>
</protein>
<dbReference type="Pfam" id="PF00651">
    <property type="entry name" value="BTB"/>
    <property type="match status" value="1"/>
</dbReference>
<name>A0AAY3ZUZ1_9TELE</name>
<dbReference type="Ensembl" id="ENSDCDT00010000199.1">
    <property type="protein sequence ID" value="ENSDCDP00010000194.1"/>
    <property type="gene ID" value="ENSDCDG00010000087.1"/>
</dbReference>
<dbReference type="InterPro" id="IPR011705">
    <property type="entry name" value="BACK"/>
</dbReference>
<dbReference type="CDD" id="cd18493">
    <property type="entry name" value="BACK_BTBD17"/>
    <property type="match status" value="1"/>
</dbReference>
<sequence length="445" mass="49407">MNSEGHCKPQSDSSPGGGTFTLSHSLGLVARLEGLLQQGNGSDVVLQVQALGSDEAKTVRAHSLVLALQSEVFRGLLKSRDATDLVVWESAECTAVFDQFIRYLYCGEMSFSPDQAVPLLKLATKYGVWGLRQGLVQHMIRRVAGDLPVGRVAAWYEYAARAKDEALRHSCLRRLSWNLSSVLRSGEWLRFGAELLATLLRSSDLVLEKELELFEALEAWMEQQRPDGLTAETLLQSVRYAMIPPQDLFRIQRHSPVLLRHEESVRSLLYASYQFHSAPPLQLAQLLHVNCSLFTPRNYLSPAWGSPWVVGSPARDDRSITFQTQLGPSGHDAGRRVTWNALFSPRWLPLSTRTKGQPRVIVTPATSGADFAGVAFQKTLILSSGHDGTAVVRHIYNFHQSTEETTDFLAEADVDAETSEYLTDGSLHFHVVIKPLYQGLIAAKN</sequence>
<accession>A0AAY3ZUZ1</accession>
<dbReference type="InterPro" id="IPR011333">
    <property type="entry name" value="SKP1/BTB/POZ_sf"/>
</dbReference>
<dbReference type="SMART" id="SM00875">
    <property type="entry name" value="BACK"/>
    <property type="match status" value="1"/>
</dbReference>